<reference evidence="1 2" key="1">
    <citation type="submission" date="2018-06" db="EMBL/GenBank/DDBJ databases">
        <title>Novel Chryseobacterium species.</title>
        <authorList>
            <person name="Newman J."/>
            <person name="Hugo C."/>
            <person name="Oosthuizen L."/>
            <person name="Charimba G."/>
        </authorList>
    </citation>
    <scope>NUCLEOTIDE SEQUENCE [LARGE SCALE GENOMIC DNA]</scope>
    <source>
        <strain evidence="1 2">7_F195</strain>
    </source>
</reference>
<evidence type="ECO:0000313" key="2">
    <source>
        <dbReference type="Proteomes" id="UP000256257"/>
    </source>
</evidence>
<comment type="caution">
    <text evidence="1">The sequence shown here is derived from an EMBL/GenBank/DDBJ whole genome shotgun (WGS) entry which is preliminary data.</text>
</comment>
<gene>
    <name evidence="1" type="ORF">DRF67_18130</name>
</gene>
<keyword evidence="2" id="KW-1185">Reference proteome</keyword>
<dbReference type="Proteomes" id="UP000256257">
    <property type="component" value="Unassembled WGS sequence"/>
</dbReference>
<evidence type="ECO:0008006" key="3">
    <source>
        <dbReference type="Google" id="ProtNLM"/>
    </source>
</evidence>
<dbReference type="EMBL" id="QNVV01000020">
    <property type="protein sequence ID" value="REC44244.1"/>
    <property type="molecule type" value="Genomic_DNA"/>
</dbReference>
<dbReference type="RefSeq" id="WP_115929712.1">
    <property type="nucleotide sequence ID" value="NZ_QNVV01000020.1"/>
</dbReference>
<name>A0A3D9ASG9_9FLAO</name>
<organism evidence="1 2">
    <name type="scientific">Chryseobacterium pennipullorum</name>
    <dbReference type="NCBI Taxonomy" id="2258963"/>
    <lineage>
        <taxon>Bacteria</taxon>
        <taxon>Pseudomonadati</taxon>
        <taxon>Bacteroidota</taxon>
        <taxon>Flavobacteriia</taxon>
        <taxon>Flavobacteriales</taxon>
        <taxon>Weeksellaceae</taxon>
        <taxon>Chryseobacterium group</taxon>
        <taxon>Chryseobacterium</taxon>
    </lineage>
</organism>
<sequence length="121" mass="14419">MTNNIGLTKDAGWQFGVRKTLPMKLETLWETFFSDRGLPYWNEGIDEDFSTFKEYSHIRTKWRHKDFTEDANLQIRFIPSKNKDKTTISFHVDKLKNESQREVAGKYWSKVIEDLKLLLET</sequence>
<dbReference type="OrthoDB" id="4549061at2"/>
<evidence type="ECO:0000313" key="1">
    <source>
        <dbReference type="EMBL" id="REC44244.1"/>
    </source>
</evidence>
<proteinExistence type="predicted"/>
<accession>A0A3D9ASG9</accession>
<protein>
    <recommendedName>
        <fullName evidence="3">Activator of Hsp90 ATPase homolog 1-like protein</fullName>
    </recommendedName>
</protein>
<dbReference type="AlphaFoldDB" id="A0A3D9ASG9"/>